<proteinExistence type="predicted"/>
<dbReference type="EMBL" id="JACCBU010000001">
    <property type="protein sequence ID" value="NYE70530.1"/>
    <property type="molecule type" value="Genomic_DNA"/>
</dbReference>
<evidence type="ECO:0000313" key="2">
    <source>
        <dbReference type="EMBL" id="NYE70530.1"/>
    </source>
</evidence>
<evidence type="ECO:0000313" key="3">
    <source>
        <dbReference type="Proteomes" id="UP000569914"/>
    </source>
</evidence>
<dbReference type="Proteomes" id="UP000569914">
    <property type="component" value="Unassembled WGS sequence"/>
</dbReference>
<reference evidence="2 3" key="1">
    <citation type="submission" date="2020-07" db="EMBL/GenBank/DDBJ databases">
        <title>Sequencing the genomes of 1000 actinobacteria strains.</title>
        <authorList>
            <person name="Klenk H.-P."/>
        </authorList>
    </citation>
    <scope>NUCLEOTIDE SEQUENCE [LARGE SCALE GENOMIC DNA]</scope>
    <source>
        <strain evidence="2 3">DSM 22083</strain>
    </source>
</reference>
<name>A0A7Y9LBD9_9ACTN</name>
<comment type="caution">
    <text evidence="2">The sequence shown here is derived from an EMBL/GenBank/DDBJ whole genome shotgun (WGS) entry which is preliminary data.</text>
</comment>
<dbReference type="InterPro" id="IPR031329">
    <property type="entry name" value="NEUT/ALK_ceramidase_N"/>
</dbReference>
<dbReference type="AlphaFoldDB" id="A0A7Y9LBD9"/>
<sequence length="456" mass="48899">MIMEPLIWSPLAAAGRVGVAVRDITPPAGILARNWGAADTDVAAGVHRPLRATALAITDGAEPVRYLVSTDLGWWRNAAEEWAVRSRVLDALGAEPEDLLLHLVHTHSGPTLTATSPELEGADLVPAYFDLLAEKITEACREAAATAVEATATFGTARCDVAVDRALVAGGRDLVAFNPGAPADDTLLVGRITARDGRPLATMINYACHPTTLGWQPPLISPDWIGAARDEVEQAIGAPCLVLQGASGELSPREQYGDGELTDRVGRAIGYAALSGLTALPPPGSRLGLADVVESGTTLGIWRPQPVEPSRTLRTIRTVAELDARPEPTPEELARRHAGINPTAAAERLRRAGQLRAGYIDGDTAAHPLWVWRWGDAIVVAQAGEPYSWLQQELRRRHPDLAIFVLNCTNGPGFVYLPPVDVYRRDVYQVWQSEVVAGSLERVADLASVSILDLCR</sequence>
<evidence type="ECO:0000259" key="1">
    <source>
        <dbReference type="Pfam" id="PF04734"/>
    </source>
</evidence>
<feature type="domain" description="Neutral/alkaline non-lysosomal ceramidase N-terminal" evidence="1">
    <location>
        <begin position="17"/>
        <end position="236"/>
    </location>
</feature>
<accession>A0A7Y9LBD9</accession>
<protein>
    <recommendedName>
        <fullName evidence="1">Neutral/alkaline non-lysosomal ceramidase N-terminal domain-containing protein</fullName>
    </recommendedName>
</protein>
<organism evidence="2 3">
    <name type="scientific">Microlunatus parietis</name>
    <dbReference type="NCBI Taxonomy" id="682979"/>
    <lineage>
        <taxon>Bacteria</taxon>
        <taxon>Bacillati</taxon>
        <taxon>Actinomycetota</taxon>
        <taxon>Actinomycetes</taxon>
        <taxon>Propionibacteriales</taxon>
        <taxon>Propionibacteriaceae</taxon>
        <taxon>Microlunatus</taxon>
    </lineage>
</organism>
<keyword evidence="3" id="KW-1185">Reference proteome</keyword>
<dbReference type="Pfam" id="PF04734">
    <property type="entry name" value="Ceramidase_alk"/>
    <property type="match status" value="1"/>
</dbReference>
<gene>
    <name evidence="2" type="ORF">BKA15_001859</name>
</gene>